<dbReference type="GO" id="GO:1901137">
    <property type="term" value="P:carbohydrate derivative biosynthetic process"/>
    <property type="evidence" value="ECO:0007669"/>
    <property type="project" value="UniProtKB-ARBA"/>
</dbReference>
<dbReference type="InterPro" id="IPR002659">
    <property type="entry name" value="Glyco_trans_31"/>
</dbReference>
<keyword evidence="10" id="KW-0333">Golgi apparatus</keyword>
<dbReference type="SMART" id="SM00908">
    <property type="entry name" value="Gal-bind_lectin"/>
    <property type="match status" value="1"/>
</dbReference>
<gene>
    <name evidence="14" type="ORF">C2845_PM12G18320</name>
</gene>
<dbReference type="Gene3D" id="2.60.120.200">
    <property type="match status" value="2"/>
</dbReference>
<dbReference type="Pfam" id="PF00337">
    <property type="entry name" value="Gal-bind_lectin"/>
    <property type="match status" value="1"/>
</dbReference>
<accession>A0A3L6QIR6</accession>
<keyword evidence="5" id="KW-0328">Glycosyltransferase</keyword>
<dbReference type="SUPFAM" id="SSF49899">
    <property type="entry name" value="Concanavalin A-like lectins/glucanases"/>
    <property type="match status" value="1"/>
</dbReference>
<dbReference type="CDD" id="cd00070">
    <property type="entry name" value="GLECT"/>
    <property type="match status" value="1"/>
</dbReference>
<keyword evidence="8" id="KW-0735">Signal-anchor</keyword>
<dbReference type="AlphaFoldDB" id="A0A3L6QIR6"/>
<organism evidence="14 15">
    <name type="scientific">Panicum miliaceum</name>
    <name type="common">Proso millet</name>
    <name type="synonym">Broomcorn millet</name>
    <dbReference type="NCBI Taxonomy" id="4540"/>
    <lineage>
        <taxon>Eukaryota</taxon>
        <taxon>Viridiplantae</taxon>
        <taxon>Streptophyta</taxon>
        <taxon>Embryophyta</taxon>
        <taxon>Tracheophyta</taxon>
        <taxon>Spermatophyta</taxon>
        <taxon>Magnoliopsida</taxon>
        <taxon>Liliopsida</taxon>
        <taxon>Poales</taxon>
        <taxon>Poaceae</taxon>
        <taxon>PACMAD clade</taxon>
        <taxon>Panicoideae</taxon>
        <taxon>Panicodae</taxon>
        <taxon>Paniceae</taxon>
        <taxon>Panicinae</taxon>
        <taxon>Panicum</taxon>
        <taxon>Panicum sect. Panicum</taxon>
    </lineage>
</organism>
<keyword evidence="15" id="KW-1185">Reference proteome</keyword>
<evidence type="ECO:0000256" key="4">
    <source>
        <dbReference type="ARBA" id="ARBA00008661"/>
    </source>
</evidence>
<evidence type="ECO:0000256" key="11">
    <source>
        <dbReference type="ARBA" id="ARBA00023136"/>
    </source>
</evidence>
<evidence type="ECO:0000256" key="5">
    <source>
        <dbReference type="ARBA" id="ARBA00022676"/>
    </source>
</evidence>
<dbReference type="Gene3D" id="3.90.550.50">
    <property type="match status" value="1"/>
</dbReference>
<feature type="domain" description="Galectin" evidence="13">
    <location>
        <begin position="63"/>
        <end position="275"/>
    </location>
</feature>
<evidence type="ECO:0000256" key="9">
    <source>
        <dbReference type="ARBA" id="ARBA00022989"/>
    </source>
</evidence>
<evidence type="ECO:0000256" key="1">
    <source>
        <dbReference type="ARBA" id="ARBA00001936"/>
    </source>
</evidence>
<dbReference type="PANTHER" id="PTHR11214">
    <property type="entry name" value="BETA-1,3-N-ACETYLGLUCOSAMINYLTRANSFERASE"/>
    <property type="match status" value="1"/>
</dbReference>
<keyword evidence="11" id="KW-0472">Membrane</keyword>
<dbReference type="STRING" id="4540.A0A3L6QIR6"/>
<comment type="pathway">
    <text evidence="3">Protein modification; protein glycosylation.</text>
</comment>
<keyword evidence="9" id="KW-1133">Transmembrane helix</keyword>
<dbReference type="GO" id="GO:0030246">
    <property type="term" value="F:carbohydrate binding"/>
    <property type="evidence" value="ECO:0007669"/>
    <property type="project" value="InterPro"/>
</dbReference>
<comment type="cofactor">
    <cofactor evidence="1">
        <name>Mn(2+)</name>
        <dbReference type="ChEBI" id="CHEBI:29035"/>
    </cofactor>
</comment>
<dbReference type="InterPro" id="IPR001079">
    <property type="entry name" value="Galectin_CRD"/>
</dbReference>
<evidence type="ECO:0000313" key="14">
    <source>
        <dbReference type="EMBL" id="RLM80099.1"/>
    </source>
</evidence>
<dbReference type="PROSITE" id="PS51304">
    <property type="entry name" value="GALECTIN"/>
    <property type="match status" value="1"/>
</dbReference>
<protein>
    <recommendedName>
        <fullName evidence="13">Galectin domain-containing protein</fullName>
    </recommendedName>
</protein>
<evidence type="ECO:0000256" key="8">
    <source>
        <dbReference type="ARBA" id="ARBA00022968"/>
    </source>
</evidence>
<dbReference type="InterPro" id="IPR013320">
    <property type="entry name" value="ConA-like_dom_sf"/>
</dbReference>
<evidence type="ECO:0000256" key="6">
    <source>
        <dbReference type="ARBA" id="ARBA00022679"/>
    </source>
</evidence>
<dbReference type="GO" id="GO:0000139">
    <property type="term" value="C:Golgi membrane"/>
    <property type="evidence" value="ECO:0007669"/>
    <property type="project" value="UniProtKB-SubCell"/>
</dbReference>
<evidence type="ECO:0000256" key="3">
    <source>
        <dbReference type="ARBA" id="ARBA00004922"/>
    </source>
</evidence>
<comment type="subcellular location">
    <subcellularLocation>
        <location evidence="2">Golgi apparatus membrane</location>
        <topology evidence="2">Single-pass type II membrane protein</topology>
    </subcellularLocation>
</comment>
<dbReference type="UniPathway" id="UPA00378"/>
<keyword evidence="7" id="KW-0812">Transmembrane</keyword>
<dbReference type="GO" id="GO:0008378">
    <property type="term" value="F:galactosyltransferase activity"/>
    <property type="evidence" value="ECO:0007669"/>
    <property type="project" value="UniProtKB-ARBA"/>
</dbReference>
<evidence type="ECO:0000256" key="10">
    <source>
        <dbReference type="ARBA" id="ARBA00023034"/>
    </source>
</evidence>
<name>A0A3L6QIR6_PANMI</name>
<dbReference type="Proteomes" id="UP000275267">
    <property type="component" value="Unassembled WGS sequence"/>
</dbReference>
<keyword evidence="12" id="KW-0464">Manganese</keyword>
<dbReference type="OrthoDB" id="2139606at2759"/>
<evidence type="ECO:0000259" key="13">
    <source>
        <dbReference type="PROSITE" id="PS51304"/>
    </source>
</evidence>
<dbReference type="EMBL" id="PQIB02000012">
    <property type="protein sequence ID" value="RLM80099.1"/>
    <property type="molecule type" value="Genomic_DNA"/>
</dbReference>
<dbReference type="PANTHER" id="PTHR11214:SF133">
    <property type="entry name" value="OS02G0577300 PROTEIN"/>
    <property type="match status" value="1"/>
</dbReference>
<comment type="caution">
    <text evidence="14">The sequence shown here is derived from an EMBL/GenBank/DDBJ whole genome shotgun (WGS) entry which is preliminary data.</text>
</comment>
<reference evidence="15" key="1">
    <citation type="journal article" date="2019" name="Nat. Commun.">
        <title>The genome of broomcorn millet.</title>
        <authorList>
            <person name="Zou C."/>
            <person name="Miki D."/>
            <person name="Li D."/>
            <person name="Tang Q."/>
            <person name="Xiao L."/>
            <person name="Rajput S."/>
            <person name="Deng P."/>
            <person name="Jia W."/>
            <person name="Huang R."/>
            <person name="Zhang M."/>
            <person name="Sun Y."/>
            <person name="Hu J."/>
            <person name="Fu X."/>
            <person name="Schnable P.S."/>
            <person name="Li F."/>
            <person name="Zhang H."/>
            <person name="Feng B."/>
            <person name="Zhu X."/>
            <person name="Liu R."/>
            <person name="Schnable J.C."/>
            <person name="Zhu J.-K."/>
            <person name="Zhang H."/>
        </authorList>
    </citation>
    <scope>NUCLEOTIDE SEQUENCE [LARGE SCALE GENOMIC DNA]</scope>
</reference>
<proteinExistence type="inferred from homology"/>
<evidence type="ECO:0000256" key="2">
    <source>
        <dbReference type="ARBA" id="ARBA00004323"/>
    </source>
</evidence>
<comment type="similarity">
    <text evidence="4">Belongs to the glycosyltransferase 31 family.</text>
</comment>
<evidence type="ECO:0000313" key="15">
    <source>
        <dbReference type="Proteomes" id="UP000275267"/>
    </source>
</evidence>
<keyword evidence="6" id="KW-0808">Transferase</keyword>
<dbReference type="Pfam" id="PF01762">
    <property type="entry name" value="Galactosyl_T"/>
    <property type="match status" value="2"/>
</dbReference>
<sequence>MKQLSNITNGLPHASEAINDGRTAWENLTTSAHNARYQHREKERLCPYSIRRMDASKSETDSFTIDVPCGLIVGSSMTLIGTPGVLSGNFWIDLVGTALPGESEKPTVLQYNVRLNGDKITKDPVIVQNTFTANNGWGVEDRCPSTNSNNATEGTSNFSLANKSYYRALHTTNATSSTVDDLERCNAMVGREGRDIMNSKHHTAAKKHGEPSTYFPFKQGYLAIATLRVGSEGIHMTVDGKHITSFAYRAGLEPWLVTEVRISGDFKLVSAIASGLPTSEDLENSNIEMLKSSPIPAGKDVDLLIGIFSTANNFKRRMVIRRTWMQYDAVRQGAVAVRFFVGLHTNLMVNEELWNEARTYGDIQTSAVSAKYVMKTDDDAFVRVDEIRSTIKQLNVSNGLLYGRINSDSSPHRNPESKWYISQEEWPKEKYPPWAHGPGYVVSQDIAREINTWYKASQLKMFKLEDVAMGIWVNDLKKDGLPVKYETDTRINTDGCNDGYIVAHYQEPRDMLCLWEKLLRTHQAQCCHTD</sequence>
<evidence type="ECO:0000256" key="7">
    <source>
        <dbReference type="ARBA" id="ARBA00022692"/>
    </source>
</evidence>
<evidence type="ECO:0000256" key="12">
    <source>
        <dbReference type="ARBA" id="ARBA00023211"/>
    </source>
</evidence>